<reference evidence="5" key="1">
    <citation type="submission" date="2020-08" db="EMBL/GenBank/DDBJ databases">
        <title>Ramlibacter sp. GTP1 16S ribosomal RNA gene genome sequencing and assembly.</title>
        <authorList>
            <person name="Kang M."/>
        </authorList>
    </citation>
    <scope>NUCLEOTIDE SEQUENCE</scope>
    <source>
        <strain evidence="5">GTP1</strain>
    </source>
</reference>
<keyword evidence="2 3" id="KW-0238">DNA-binding</keyword>
<dbReference type="SUPFAM" id="SSF48498">
    <property type="entry name" value="Tetracyclin repressor-like, C-terminal domain"/>
    <property type="match status" value="1"/>
</dbReference>
<gene>
    <name evidence="5" type="ORF">H8R02_28795</name>
</gene>
<evidence type="ECO:0000256" key="1">
    <source>
        <dbReference type="ARBA" id="ARBA00023054"/>
    </source>
</evidence>
<evidence type="ECO:0000256" key="3">
    <source>
        <dbReference type="PROSITE-ProRule" id="PRU00335"/>
    </source>
</evidence>
<dbReference type="Pfam" id="PF17932">
    <property type="entry name" value="TetR_C_24"/>
    <property type="match status" value="1"/>
</dbReference>
<dbReference type="PANTHER" id="PTHR30055:SF183">
    <property type="entry name" value="NUCLEOID OCCLUSION FACTOR SLMA"/>
    <property type="match status" value="1"/>
</dbReference>
<proteinExistence type="predicted"/>
<dbReference type="InterPro" id="IPR001647">
    <property type="entry name" value="HTH_TetR"/>
</dbReference>
<protein>
    <submittedName>
        <fullName evidence="5">TetR/AcrR family transcriptional regulator</fullName>
    </submittedName>
</protein>
<dbReference type="Proteomes" id="UP000596827">
    <property type="component" value="Unassembled WGS sequence"/>
</dbReference>
<dbReference type="PROSITE" id="PS50977">
    <property type="entry name" value="HTH_TETR_2"/>
    <property type="match status" value="1"/>
</dbReference>
<dbReference type="InterPro" id="IPR050109">
    <property type="entry name" value="HTH-type_TetR-like_transc_reg"/>
</dbReference>
<dbReference type="SUPFAM" id="SSF46689">
    <property type="entry name" value="Homeodomain-like"/>
    <property type="match status" value="1"/>
</dbReference>
<dbReference type="InterPro" id="IPR041490">
    <property type="entry name" value="KstR2_TetR_C"/>
</dbReference>
<dbReference type="PANTHER" id="PTHR30055">
    <property type="entry name" value="HTH-TYPE TRANSCRIPTIONAL REGULATOR RUTR"/>
    <property type="match status" value="1"/>
</dbReference>
<evidence type="ECO:0000313" key="6">
    <source>
        <dbReference type="Proteomes" id="UP000596827"/>
    </source>
</evidence>
<dbReference type="InterPro" id="IPR036271">
    <property type="entry name" value="Tet_transcr_reg_TetR-rel_C_sf"/>
</dbReference>
<dbReference type="InterPro" id="IPR009057">
    <property type="entry name" value="Homeodomain-like_sf"/>
</dbReference>
<evidence type="ECO:0000256" key="2">
    <source>
        <dbReference type="ARBA" id="ARBA00023125"/>
    </source>
</evidence>
<dbReference type="EMBL" id="JACORU010000018">
    <property type="protein sequence ID" value="MBC5768493.1"/>
    <property type="molecule type" value="Genomic_DNA"/>
</dbReference>
<name>A0A923MFB2_9BURK</name>
<keyword evidence="1" id="KW-0175">Coiled coil</keyword>
<feature type="domain" description="HTH tetR-type" evidence="4">
    <location>
        <begin position="10"/>
        <end position="70"/>
    </location>
</feature>
<dbReference type="Pfam" id="PF00440">
    <property type="entry name" value="TetR_N"/>
    <property type="match status" value="1"/>
</dbReference>
<feature type="DNA-binding region" description="H-T-H motif" evidence="3">
    <location>
        <begin position="33"/>
        <end position="52"/>
    </location>
</feature>
<dbReference type="GO" id="GO:0003700">
    <property type="term" value="F:DNA-binding transcription factor activity"/>
    <property type="evidence" value="ECO:0007669"/>
    <property type="project" value="TreeGrafter"/>
</dbReference>
<dbReference type="RefSeq" id="WP_187085282.1">
    <property type="nucleotide sequence ID" value="NZ_JACORU010000018.1"/>
</dbReference>
<sequence>MATARSPHADSRLPRVLDEAARLFRTKGYEATSVRDIAKAAGILPGSLYSHFATKEDLLAAVYLRGVEQVTVAVQAAIDRHDDPWDRLEAACIAHLEAILRDDDYAQVVVRVRPSDGGSAQPRLVELRNRYESLWVDLVKALPLARGTDRGAYRLMLVGALNYSQTWYRADGRLNPRALARKFIGLLKQSQEEMS</sequence>
<accession>A0A923MFB2</accession>
<organism evidence="5 6">
    <name type="scientific">Ramlibacter albus</name>
    <dbReference type="NCBI Taxonomy" id="2079448"/>
    <lineage>
        <taxon>Bacteria</taxon>
        <taxon>Pseudomonadati</taxon>
        <taxon>Pseudomonadota</taxon>
        <taxon>Betaproteobacteria</taxon>
        <taxon>Burkholderiales</taxon>
        <taxon>Comamonadaceae</taxon>
        <taxon>Ramlibacter</taxon>
    </lineage>
</organism>
<dbReference type="GO" id="GO:0000976">
    <property type="term" value="F:transcription cis-regulatory region binding"/>
    <property type="evidence" value="ECO:0007669"/>
    <property type="project" value="TreeGrafter"/>
</dbReference>
<comment type="caution">
    <text evidence="5">The sequence shown here is derived from an EMBL/GenBank/DDBJ whole genome shotgun (WGS) entry which is preliminary data.</text>
</comment>
<dbReference type="AlphaFoldDB" id="A0A923MFB2"/>
<dbReference type="PRINTS" id="PR00455">
    <property type="entry name" value="HTHTETR"/>
</dbReference>
<evidence type="ECO:0000259" key="4">
    <source>
        <dbReference type="PROSITE" id="PS50977"/>
    </source>
</evidence>
<evidence type="ECO:0000313" key="5">
    <source>
        <dbReference type="EMBL" id="MBC5768493.1"/>
    </source>
</evidence>
<dbReference type="Gene3D" id="1.10.357.10">
    <property type="entry name" value="Tetracycline Repressor, domain 2"/>
    <property type="match status" value="1"/>
</dbReference>
<keyword evidence="6" id="KW-1185">Reference proteome</keyword>